<dbReference type="AlphaFoldDB" id="A0A8D8ACF7"/>
<evidence type="ECO:0000256" key="5">
    <source>
        <dbReference type="ARBA" id="ARBA00022679"/>
    </source>
</evidence>
<keyword evidence="10" id="KW-0496">Mitochondrion</keyword>
<dbReference type="GO" id="GO:0006391">
    <property type="term" value="P:transcription initiation at mitochondrial promoter"/>
    <property type="evidence" value="ECO:0007669"/>
    <property type="project" value="TreeGrafter"/>
</dbReference>
<keyword evidence="4" id="KW-0489">Methyltransferase</keyword>
<evidence type="ECO:0000256" key="1">
    <source>
        <dbReference type="ARBA" id="ARBA00004173"/>
    </source>
</evidence>
<dbReference type="PANTHER" id="PTHR11727">
    <property type="entry name" value="DIMETHYLADENOSINE TRANSFERASE"/>
    <property type="match status" value="1"/>
</dbReference>
<dbReference type="EMBL" id="HBUE01020357">
    <property type="protein sequence ID" value="CAG6452257.1"/>
    <property type="molecule type" value="Transcribed_RNA"/>
</dbReference>
<evidence type="ECO:0000256" key="2">
    <source>
        <dbReference type="ARBA" id="ARBA00018369"/>
    </source>
</evidence>
<evidence type="ECO:0000256" key="12">
    <source>
        <dbReference type="ARBA" id="ARBA00029708"/>
    </source>
</evidence>
<keyword evidence="11" id="KW-0804">Transcription</keyword>
<accession>A0A8D8ACF7</accession>
<keyword evidence="6" id="KW-0949">S-adenosyl-L-methionine</keyword>
<sequence length="462" mass="53445">MLLRLLTRRNLLHDHFRRCATSVAPDILPPPPAKERAKRKPEKIRELEEHFSAKTLDRFPAYLLKRGSQNTERFYLASQEAARDVAKLVTADLAEDTLLAEVNPGSGLLTKELLKSKKVSRLLLIEYDDWFQEGLRQFEGSRVELKSGDFNGQWKQIYLDSLDRGGRLEKLLEGLPRKRWTDEGVNFRVFSIVSTLRFFKTLLYSVVNQKGLYGLGRCELVLVVPPLLYVHLTCSKEAGYKLYRSGSVLFQLFFKHQFLGKIKRRDFLPWPANAGNRKYRTQHWQLGLVGSDEWYVMRIVPRADLHEHCLPDNLRLLAFFVTQNMISRRNRVIPALERWIPHCGARLILNQNYVPSKHPIPQLSKSTFSSSEDLPTFRRSSSPLQANDFPLRMNIFTEFGELTPSQVLTLFNEFINWPDFRQSPFLQTMEQHLVKSPNPFSGGREVDGPDEDEELEEGKTGS</sequence>
<protein>
    <recommendedName>
        <fullName evidence="2">Dimethyladenosine transferase 2, mitochondrial</fullName>
    </recommendedName>
    <alternativeName>
        <fullName evidence="12">Mitochondrial 12S rRNA dimethylase 2</fullName>
    </alternativeName>
    <alternativeName>
        <fullName evidence="13">Mitochondrial transcription factor B2</fullName>
    </alternativeName>
    <alternativeName>
        <fullName evidence="14">S-adenosylmethionine-6-N', N'-adenosyl(rRNA) dimethyltransferase 2</fullName>
    </alternativeName>
</protein>
<evidence type="ECO:0000256" key="9">
    <source>
        <dbReference type="ARBA" id="ARBA00023015"/>
    </source>
</evidence>
<evidence type="ECO:0000256" key="7">
    <source>
        <dbReference type="ARBA" id="ARBA00022884"/>
    </source>
</evidence>
<evidence type="ECO:0000313" key="16">
    <source>
        <dbReference type="EMBL" id="CAG6452257.1"/>
    </source>
</evidence>
<evidence type="ECO:0000256" key="8">
    <source>
        <dbReference type="ARBA" id="ARBA00022946"/>
    </source>
</evidence>
<dbReference type="GO" id="GO:0003723">
    <property type="term" value="F:RNA binding"/>
    <property type="evidence" value="ECO:0007669"/>
    <property type="project" value="UniProtKB-KW"/>
</dbReference>
<dbReference type="GO" id="GO:0034246">
    <property type="term" value="F:mitochondrial transcription factor activity"/>
    <property type="evidence" value="ECO:0007669"/>
    <property type="project" value="TreeGrafter"/>
</dbReference>
<evidence type="ECO:0000256" key="13">
    <source>
        <dbReference type="ARBA" id="ARBA00031609"/>
    </source>
</evidence>
<proteinExistence type="predicted"/>
<dbReference type="PANTHER" id="PTHR11727:SF13">
    <property type="entry name" value="DIMETHYLADENOSINE TRANSFERASE 2, MITOCHONDRIAL"/>
    <property type="match status" value="1"/>
</dbReference>
<dbReference type="Gene3D" id="3.40.50.150">
    <property type="entry name" value="Vaccinia Virus protein VP39"/>
    <property type="match status" value="1"/>
</dbReference>
<dbReference type="SUPFAM" id="SSF53335">
    <property type="entry name" value="S-adenosyl-L-methionine-dependent methyltransferases"/>
    <property type="match status" value="1"/>
</dbReference>
<dbReference type="GO" id="GO:0000179">
    <property type="term" value="F:rRNA (adenine-N6,N6-)-dimethyltransferase activity"/>
    <property type="evidence" value="ECO:0007669"/>
    <property type="project" value="TreeGrafter"/>
</dbReference>
<keyword evidence="8" id="KW-0809">Transit peptide</keyword>
<keyword evidence="3" id="KW-0698">rRNA processing</keyword>
<keyword evidence="7" id="KW-0694">RNA-binding</keyword>
<evidence type="ECO:0000256" key="4">
    <source>
        <dbReference type="ARBA" id="ARBA00022603"/>
    </source>
</evidence>
<feature type="region of interest" description="Disordered" evidence="15">
    <location>
        <begin position="434"/>
        <end position="462"/>
    </location>
</feature>
<evidence type="ECO:0000256" key="15">
    <source>
        <dbReference type="SAM" id="MobiDB-lite"/>
    </source>
</evidence>
<evidence type="ECO:0000256" key="6">
    <source>
        <dbReference type="ARBA" id="ARBA00022691"/>
    </source>
</evidence>
<evidence type="ECO:0000256" key="3">
    <source>
        <dbReference type="ARBA" id="ARBA00022552"/>
    </source>
</evidence>
<name>A0A8D8ACF7_CULPI</name>
<keyword evidence="9" id="KW-0805">Transcription regulation</keyword>
<evidence type="ECO:0000256" key="14">
    <source>
        <dbReference type="ARBA" id="ARBA00032796"/>
    </source>
</evidence>
<dbReference type="GO" id="GO:0005759">
    <property type="term" value="C:mitochondrial matrix"/>
    <property type="evidence" value="ECO:0007669"/>
    <property type="project" value="TreeGrafter"/>
</dbReference>
<reference evidence="16" key="1">
    <citation type="submission" date="2021-05" db="EMBL/GenBank/DDBJ databases">
        <authorList>
            <person name="Alioto T."/>
            <person name="Alioto T."/>
            <person name="Gomez Garrido J."/>
        </authorList>
    </citation>
    <scope>NUCLEOTIDE SEQUENCE</scope>
</reference>
<evidence type="ECO:0000256" key="11">
    <source>
        <dbReference type="ARBA" id="ARBA00023163"/>
    </source>
</evidence>
<keyword evidence="5 16" id="KW-0808">Transferase</keyword>
<dbReference type="InterPro" id="IPR029063">
    <property type="entry name" value="SAM-dependent_MTases_sf"/>
</dbReference>
<dbReference type="InterPro" id="IPR001737">
    <property type="entry name" value="KsgA/Erm"/>
</dbReference>
<dbReference type="PIRSF" id="PIRSF027833">
    <property type="entry name" value="MtTFB2"/>
    <property type="match status" value="1"/>
</dbReference>
<comment type="subcellular location">
    <subcellularLocation>
        <location evidence="1">Mitochondrion</location>
    </subcellularLocation>
</comment>
<organism evidence="16">
    <name type="scientific">Culex pipiens</name>
    <name type="common">House mosquito</name>
    <dbReference type="NCBI Taxonomy" id="7175"/>
    <lineage>
        <taxon>Eukaryota</taxon>
        <taxon>Metazoa</taxon>
        <taxon>Ecdysozoa</taxon>
        <taxon>Arthropoda</taxon>
        <taxon>Hexapoda</taxon>
        <taxon>Insecta</taxon>
        <taxon>Pterygota</taxon>
        <taxon>Neoptera</taxon>
        <taxon>Endopterygota</taxon>
        <taxon>Diptera</taxon>
        <taxon>Nematocera</taxon>
        <taxon>Culicoidea</taxon>
        <taxon>Culicidae</taxon>
        <taxon>Culicinae</taxon>
        <taxon>Culicini</taxon>
        <taxon>Culex</taxon>
        <taxon>Culex</taxon>
    </lineage>
</organism>
<evidence type="ECO:0000256" key="10">
    <source>
        <dbReference type="ARBA" id="ARBA00023128"/>
    </source>
</evidence>